<dbReference type="EMBL" id="CM029052">
    <property type="protein sequence ID" value="KAG2558688.1"/>
    <property type="molecule type" value="Genomic_DNA"/>
</dbReference>
<comment type="caution">
    <text evidence="4">The sequence shown here is derived from an EMBL/GenBank/DDBJ whole genome shotgun (WGS) entry which is preliminary data.</text>
</comment>
<evidence type="ECO:0000313" key="4">
    <source>
        <dbReference type="EMBL" id="KAG2558683.1"/>
    </source>
</evidence>
<reference evidence="4 5" key="1">
    <citation type="submission" date="2020-05" db="EMBL/GenBank/DDBJ databases">
        <title>WGS assembly of Panicum virgatum.</title>
        <authorList>
            <person name="Lovell J.T."/>
            <person name="Jenkins J."/>
            <person name="Shu S."/>
            <person name="Juenger T.E."/>
            <person name="Schmutz J."/>
        </authorList>
    </citation>
    <scope>NUCLEOTIDE SEQUENCE</scope>
    <source>
        <strain evidence="4">AP13</strain>
        <strain evidence="5">cv. AP13</strain>
    </source>
</reference>
<dbReference type="EMBL" id="CM029052">
    <property type="protein sequence ID" value="KAG2558686.1"/>
    <property type="molecule type" value="Genomic_DNA"/>
</dbReference>
<dbReference type="EMBL" id="CM029052">
    <property type="protein sequence ID" value="KAG2558684.1"/>
    <property type="molecule type" value="Genomic_DNA"/>
</dbReference>
<dbReference type="Pfam" id="PF23598">
    <property type="entry name" value="LRR_14"/>
    <property type="match status" value="1"/>
</dbReference>
<dbReference type="SUPFAM" id="SSF52058">
    <property type="entry name" value="L domain-like"/>
    <property type="match status" value="1"/>
</dbReference>
<evidence type="ECO:0000259" key="3">
    <source>
        <dbReference type="Pfam" id="PF23598"/>
    </source>
</evidence>
<feature type="domain" description="Disease resistance R13L4/SHOC-2-like LRR" evidence="3">
    <location>
        <begin position="2"/>
        <end position="287"/>
    </location>
</feature>
<keyword evidence="5" id="KW-1185">Reference proteome</keyword>
<dbReference type="Proteomes" id="UP000823388">
    <property type="component" value="Chromosome 8N"/>
</dbReference>
<sequence>MHCLETLDMRKTKIEILPVKVIKLPHLVHLLGKFKLGKRDLKMSELGKFLPPKESNLQTIAGFITDNNPGFPMLMVRMKKLRKVKIWCNDDDSKSLAELSTGIKKFVEHELDTSIGVRSLSLHLTNSSGNIVKSLENSLGYLSYLKLHGALSGLPQFATSLCGLTELCLASTNDLMSNDISNLRRLIHLEYLKLVKISLGGFSIRKRDFPRLLRLCLAQCPTLPTIEKGALRNLISLQLLSEHLGDLSSIEIRSHEHLQEIGLDSDINQEAKLVWENAAKNHPKRPRVLYFKRVDPDEMGSMVKYVAAKTPAPEAETVCVMQEERQVPAAQPISVEESSSALKDADVAGPSMMPSSKFPSAMNNVMPSSSRLVS</sequence>
<gene>
    <name evidence="4" type="ORF">PVAP13_8NG264803</name>
</gene>
<dbReference type="AlphaFoldDB" id="A0A8T0PA53"/>
<dbReference type="InterPro" id="IPR055414">
    <property type="entry name" value="LRR_R13L4/SHOC2-like"/>
</dbReference>
<evidence type="ECO:0000313" key="5">
    <source>
        <dbReference type="Proteomes" id="UP000823388"/>
    </source>
</evidence>
<protein>
    <recommendedName>
        <fullName evidence="3">Disease resistance R13L4/SHOC-2-like LRR domain-containing protein</fullName>
    </recommendedName>
</protein>
<feature type="compositionally biased region" description="Polar residues" evidence="2">
    <location>
        <begin position="353"/>
        <end position="374"/>
    </location>
</feature>
<dbReference type="EMBL" id="CM029052">
    <property type="protein sequence ID" value="KAG2558687.1"/>
    <property type="molecule type" value="Genomic_DNA"/>
</dbReference>
<evidence type="ECO:0000256" key="2">
    <source>
        <dbReference type="SAM" id="MobiDB-lite"/>
    </source>
</evidence>
<dbReference type="OrthoDB" id="669335at2759"/>
<name>A0A8T0PA53_PANVG</name>
<feature type="region of interest" description="Disordered" evidence="2">
    <location>
        <begin position="329"/>
        <end position="374"/>
    </location>
</feature>
<proteinExistence type="predicted"/>
<dbReference type="Gene3D" id="3.80.10.10">
    <property type="entry name" value="Ribonuclease Inhibitor"/>
    <property type="match status" value="1"/>
</dbReference>
<organism evidence="4 5">
    <name type="scientific">Panicum virgatum</name>
    <name type="common">Blackwell switchgrass</name>
    <dbReference type="NCBI Taxonomy" id="38727"/>
    <lineage>
        <taxon>Eukaryota</taxon>
        <taxon>Viridiplantae</taxon>
        <taxon>Streptophyta</taxon>
        <taxon>Embryophyta</taxon>
        <taxon>Tracheophyta</taxon>
        <taxon>Spermatophyta</taxon>
        <taxon>Magnoliopsida</taxon>
        <taxon>Liliopsida</taxon>
        <taxon>Poales</taxon>
        <taxon>Poaceae</taxon>
        <taxon>PACMAD clade</taxon>
        <taxon>Panicoideae</taxon>
        <taxon>Panicodae</taxon>
        <taxon>Paniceae</taxon>
        <taxon>Panicinae</taxon>
        <taxon>Panicum</taxon>
        <taxon>Panicum sect. Hiantes</taxon>
    </lineage>
</organism>
<dbReference type="EMBL" id="CM029052">
    <property type="protein sequence ID" value="KAG2558682.1"/>
    <property type="molecule type" value="Genomic_DNA"/>
</dbReference>
<evidence type="ECO:0000256" key="1">
    <source>
        <dbReference type="ARBA" id="ARBA00022737"/>
    </source>
</evidence>
<keyword evidence="1" id="KW-0677">Repeat</keyword>
<accession>A0A8T0PA53</accession>
<dbReference type="InterPro" id="IPR032675">
    <property type="entry name" value="LRR_dom_sf"/>
</dbReference>
<dbReference type="EMBL" id="CM029052">
    <property type="protein sequence ID" value="KAG2558683.1"/>
    <property type="molecule type" value="Genomic_DNA"/>
</dbReference>